<keyword evidence="6 11" id="KW-0406">Ion transport</keyword>
<keyword evidence="9 11" id="KW-1015">Disulfide bond</keyword>
<proteinExistence type="inferred from homology"/>
<evidence type="ECO:0000313" key="14">
    <source>
        <dbReference type="Proteomes" id="UP000066995"/>
    </source>
</evidence>
<evidence type="ECO:0000256" key="10">
    <source>
        <dbReference type="ARBA" id="ARBA00023237"/>
    </source>
</evidence>
<dbReference type="PANTHER" id="PTHR30329">
    <property type="entry name" value="STATOR ELEMENT OF FLAGELLAR MOTOR COMPLEX"/>
    <property type="match status" value="1"/>
</dbReference>
<evidence type="ECO:0000256" key="9">
    <source>
        <dbReference type="ARBA" id="ARBA00023157"/>
    </source>
</evidence>
<dbReference type="SUPFAM" id="SSF103088">
    <property type="entry name" value="OmpA-like"/>
    <property type="match status" value="1"/>
</dbReference>
<evidence type="ECO:0000256" key="4">
    <source>
        <dbReference type="ARBA" id="ARBA00022452"/>
    </source>
</evidence>
<dbReference type="eggNOG" id="COG2885">
    <property type="taxonomic scope" value="Bacteria"/>
</dbReference>
<dbReference type="HOGENOM" id="CLU_031536_0_0_6"/>
<feature type="chain" id="PRO_5026395926" description="Outer membrane protein A" evidence="11">
    <location>
        <begin position="20"/>
        <end position="371"/>
    </location>
</feature>
<evidence type="ECO:0000256" key="6">
    <source>
        <dbReference type="ARBA" id="ARBA00023065"/>
    </source>
</evidence>
<reference evidence="13 14" key="1">
    <citation type="submission" date="2013-12" db="EMBL/GenBank/DDBJ databases">
        <title>Annotation of the Mannheimia varigena USDA-ARS-USMARC-1296 complete genome.</title>
        <authorList>
            <person name="Harhay G.P."/>
            <person name="Clawson M.L."/>
            <person name="Murray R.W."/>
            <person name="Lubbers B.V."/>
            <person name="Heaton M.P."/>
            <person name="Chitko-Mckown C.G."/>
            <person name="Harhay D.M."/>
            <person name="Smith T.P.L."/>
        </authorList>
    </citation>
    <scope>NUCLEOTIDE SEQUENCE [LARGE SCALE GENOMIC DNA]</scope>
    <source>
        <strain evidence="13 14">USDA-ARS-USMARC-1296</strain>
    </source>
</reference>
<protein>
    <recommendedName>
        <fullName evidence="11">Outer membrane protein A</fullName>
    </recommendedName>
    <alternativeName>
        <fullName evidence="11">Outer membrane porin A</fullName>
    </alternativeName>
</protein>
<dbReference type="InterPro" id="IPR002368">
    <property type="entry name" value="OmpA"/>
</dbReference>
<organism evidence="13 14">
    <name type="scientific">Mannheimia varigena USDA-ARS-USMARC-1296</name>
    <dbReference type="NCBI Taxonomy" id="1433287"/>
    <lineage>
        <taxon>Bacteria</taxon>
        <taxon>Pseudomonadati</taxon>
        <taxon>Pseudomonadota</taxon>
        <taxon>Gammaproteobacteria</taxon>
        <taxon>Pasteurellales</taxon>
        <taxon>Pasteurellaceae</taxon>
        <taxon>Mannheimia</taxon>
    </lineage>
</organism>
<dbReference type="EMBL" id="CP006943">
    <property type="protein sequence ID" value="AHG76495.1"/>
    <property type="molecule type" value="Genomic_DNA"/>
</dbReference>
<dbReference type="GO" id="GO:0034220">
    <property type="term" value="P:monoatomic ion transmembrane transport"/>
    <property type="evidence" value="ECO:0007669"/>
    <property type="project" value="UniProtKB-UniRule"/>
</dbReference>
<feature type="domain" description="OmpA-like" evidence="12">
    <location>
        <begin position="239"/>
        <end position="367"/>
    </location>
</feature>
<dbReference type="Proteomes" id="UP000066995">
    <property type="component" value="Chromosome"/>
</dbReference>
<keyword evidence="7 11" id="KW-0626">Porin</keyword>
<keyword evidence="3 11" id="KW-0813">Transport</keyword>
<dbReference type="PROSITE" id="PS51123">
    <property type="entry name" value="OMPA_2"/>
    <property type="match status" value="1"/>
</dbReference>
<sequence precursor="true">MKKTLVALAVLSAAAVAQAAPQANTFYAGAKAGWASFHHGTKQFDSARAGERYSNDTTNYGINRNSVTYGVFGGYQILNQNNFGLATELGYDYFGRVRGNNGDERAVKHTAHGAHLSLKPSYEIAPNLDAFGRVGVALVRNDYKAYGAAKDENGNPATAKAHNLKPSLVLGGGLEYAITPELAARVEYQWLSKAGNYAKATRKAGNEQFVKYSPDIHSVSAGLSYRFGQGAAPVEAPEVVTKNFAFSSDVLFDFGKSSLKPAAATALDAAHTEISNLGLANPAVQVNGYTDRIGKEAANLKLSQRRAETVANYIVSKGTNPANVTAVGYGEANPVTGNTCDAVKGRKALIACLAPDRRVEIQVQGSKEVTM</sequence>
<evidence type="ECO:0000256" key="5">
    <source>
        <dbReference type="ARBA" id="ARBA00022692"/>
    </source>
</evidence>
<dbReference type="Pfam" id="PF01389">
    <property type="entry name" value="OmpA_membrane"/>
    <property type="match status" value="1"/>
</dbReference>
<dbReference type="SUPFAM" id="SSF56925">
    <property type="entry name" value="OMPA-like"/>
    <property type="match status" value="1"/>
</dbReference>
<dbReference type="Gene3D" id="2.40.160.20">
    <property type="match status" value="1"/>
</dbReference>
<dbReference type="InterPro" id="IPR006665">
    <property type="entry name" value="OmpA-like"/>
</dbReference>
<dbReference type="PANTHER" id="PTHR30329:SF21">
    <property type="entry name" value="LIPOPROTEIN YIAD-RELATED"/>
    <property type="match status" value="1"/>
</dbReference>
<dbReference type="OrthoDB" id="1149075at2"/>
<dbReference type="GO" id="GO:0046930">
    <property type="term" value="C:pore complex"/>
    <property type="evidence" value="ECO:0007669"/>
    <property type="project" value="UniProtKB-KW"/>
</dbReference>
<feature type="site" description="Part of salt bridge gating mechanism" evidence="11">
    <location>
        <position position="88"/>
    </location>
</feature>
<keyword evidence="8 11" id="KW-0472">Membrane</keyword>
<evidence type="ECO:0000259" key="12">
    <source>
        <dbReference type="PROSITE" id="PS51123"/>
    </source>
</evidence>
<dbReference type="GO" id="GO:0009279">
    <property type="term" value="C:cell outer membrane"/>
    <property type="evidence" value="ECO:0007669"/>
    <property type="project" value="UniProtKB-SubCell"/>
</dbReference>
<keyword evidence="10 11" id="KW-0998">Cell outer membrane</keyword>
<dbReference type="InterPro" id="IPR050330">
    <property type="entry name" value="Bact_OuterMem_StrucFunc"/>
</dbReference>
<evidence type="ECO:0000256" key="8">
    <source>
        <dbReference type="ARBA" id="ARBA00023136"/>
    </source>
</evidence>
<dbReference type="CDD" id="cd07185">
    <property type="entry name" value="OmpA_C-like"/>
    <property type="match status" value="1"/>
</dbReference>
<evidence type="ECO:0000256" key="2">
    <source>
        <dbReference type="ARBA" id="ARBA00005710"/>
    </source>
</evidence>
<feature type="site" description="Part of salt bridge gating mechanism" evidence="11">
    <location>
        <position position="185"/>
    </location>
</feature>
<evidence type="ECO:0000256" key="11">
    <source>
        <dbReference type="HAMAP-Rule" id="MF_00842"/>
    </source>
</evidence>
<feature type="signal peptide" evidence="11">
    <location>
        <begin position="1"/>
        <end position="19"/>
    </location>
</feature>
<dbReference type="PRINTS" id="PR01021">
    <property type="entry name" value="OMPADOMAIN"/>
</dbReference>
<evidence type="ECO:0000313" key="13">
    <source>
        <dbReference type="EMBL" id="AHG76495.1"/>
    </source>
</evidence>
<dbReference type="eggNOG" id="COG3637">
    <property type="taxonomic scope" value="Bacteria"/>
</dbReference>
<dbReference type="Gene3D" id="3.30.1330.60">
    <property type="entry name" value="OmpA-like domain"/>
    <property type="match status" value="1"/>
</dbReference>
<dbReference type="GO" id="GO:0015288">
    <property type="term" value="F:porin activity"/>
    <property type="evidence" value="ECO:0007669"/>
    <property type="project" value="UniProtKB-UniRule"/>
</dbReference>
<keyword evidence="14" id="KW-1185">Reference proteome</keyword>
<dbReference type="STRING" id="1433287.X808_19770"/>
<evidence type="ECO:0000256" key="7">
    <source>
        <dbReference type="ARBA" id="ARBA00023114"/>
    </source>
</evidence>
<keyword evidence="4 11" id="KW-1134">Transmembrane beta strand</keyword>
<accession>W0QF45</accession>
<dbReference type="PATRIC" id="fig|1433287.3.peg.1972"/>
<dbReference type="RefSeq" id="WP_025218171.1">
    <property type="nucleotide sequence ID" value="NZ_CP006943.1"/>
</dbReference>
<dbReference type="NCBIfam" id="NF008071">
    <property type="entry name" value="PRK10808.1"/>
    <property type="match status" value="1"/>
</dbReference>
<keyword evidence="11" id="KW-0732">Signal</keyword>
<dbReference type="InterPro" id="IPR000498">
    <property type="entry name" value="OmpA-like_TM_dom"/>
</dbReference>
<dbReference type="InterPro" id="IPR006664">
    <property type="entry name" value="OMP_bac"/>
</dbReference>
<comment type="function">
    <text evidence="11">With TolR probably plays a role in maintaining the position of the peptidoglycan cell wall in the periplasm. Acts as a porin with low permeability that allows slow penetration of small solutes; an internal gate slows down solute passage.</text>
</comment>
<gene>
    <name evidence="11" type="primary">ompA</name>
    <name evidence="13" type="ORF">X808_19770</name>
</gene>
<feature type="disulfide bond" evidence="11">
    <location>
        <begin position="340"/>
        <end position="352"/>
    </location>
</feature>
<keyword evidence="5 11" id="KW-0812">Transmembrane</keyword>
<dbReference type="Pfam" id="PF00691">
    <property type="entry name" value="OmpA"/>
    <property type="match status" value="1"/>
</dbReference>
<dbReference type="InterPro" id="IPR036737">
    <property type="entry name" value="OmpA-like_sf"/>
</dbReference>
<dbReference type="KEGG" id="mvi:X808_19770"/>
<name>W0QF45_9PAST</name>
<dbReference type="InterPro" id="IPR011250">
    <property type="entry name" value="OMP/PagP_B-barrel"/>
</dbReference>
<dbReference type="HAMAP" id="MF_00842">
    <property type="entry name" value="OmpA"/>
    <property type="match status" value="1"/>
</dbReference>
<comment type="subcellular location">
    <subcellularLocation>
        <location evidence="1 11">Cell outer membrane</location>
        <topology evidence="1 11">Multi-pass membrane protein</topology>
    </subcellularLocation>
</comment>
<comment type="similarity">
    <text evidence="2 11">Belongs to the outer membrane OOP (TC 1.B.6) superfamily. OmpA family.</text>
</comment>
<dbReference type="AlphaFoldDB" id="W0QF45"/>
<comment type="domain">
    <text evidence="11">The extracellular loops are most variable in sequence, and in some bacteria confer sensitivity to phage and/or colicins.</text>
</comment>
<dbReference type="PRINTS" id="PR01022">
    <property type="entry name" value="OUTRMMBRANEA"/>
</dbReference>
<comment type="subunit">
    <text evidence="11">Monomer and homodimer.</text>
</comment>
<evidence type="ECO:0000256" key="1">
    <source>
        <dbReference type="ARBA" id="ARBA00004571"/>
    </source>
</evidence>
<evidence type="ECO:0000256" key="3">
    <source>
        <dbReference type="ARBA" id="ARBA00022448"/>
    </source>
</evidence>